<feature type="region of interest" description="Disordered" evidence="1">
    <location>
        <begin position="234"/>
        <end position="265"/>
    </location>
</feature>
<gene>
    <name evidence="2" type="ORF">AKJ44_01320</name>
</gene>
<sequence length="265" mass="30649">MVSKKKRELMLRIIDLAKSVREKGIDPFEVEVKELFQRLREIFPEVEDPEELLLDVRAVLGLTDVISQQGDWIKHKSSLLYFDPMLVQWKLRELSGKQLARVLTKSWHPIVGLECISQPGIRESVDYWTNLAPLSERGIELETTEVSPGEVGLNALSELGVESEKDFNELIEKTWRELKEIAGEEERVSYWDFVDAENFHKTVRRAWLVSFLVSYGYATLEIQPLEEEIIIKPRKERKTPSEEVSSSIPVSISHSDWKARRTQSA</sequence>
<proteinExistence type="predicted"/>
<reference evidence="2 3" key="1">
    <citation type="journal article" date="2016" name="Sci. Rep.">
        <title>Metabolic traits of an uncultured archaeal lineage -MSBL1- from brine pools of the Red Sea.</title>
        <authorList>
            <person name="Mwirichia R."/>
            <person name="Alam I."/>
            <person name="Rashid M."/>
            <person name="Vinu M."/>
            <person name="Ba-Alawi W."/>
            <person name="Anthony Kamau A."/>
            <person name="Kamanda Ngugi D."/>
            <person name="Goker M."/>
            <person name="Klenk H.P."/>
            <person name="Bajic V."/>
            <person name="Stingl U."/>
        </authorList>
    </citation>
    <scope>NUCLEOTIDE SEQUENCE [LARGE SCALE GENOMIC DNA]</scope>
    <source>
        <strain evidence="2">SCGC-AAA261F17</strain>
    </source>
</reference>
<feature type="compositionally biased region" description="Low complexity" evidence="1">
    <location>
        <begin position="242"/>
        <end position="253"/>
    </location>
</feature>
<organism evidence="2 3">
    <name type="scientific">candidate division MSBL1 archaeon SCGC-AAA261F17</name>
    <dbReference type="NCBI Taxonomy" id="1698274"/>
    <lineage>
        <taxon>Archaea</taxon>
        <taxon>Methanobacteriati</taxon>
        <taxon>Methanobacteriota</taxon>
        <taxon>candidate division MSBL1</taxon>
    </lineage>
</organism>
<dbReference type="Proteomes" id="UP000070035">
    <property type="component" value="Unassembled WGS sequence"/>
</dbReference>
<accession>A0A133V6P0</accession>
<dbReference type="AlphaFoldDB" id="A0A133V6P0"/>
<evidence type="ECO:0000256" key="1">
    <source>
        <dbReference type="SAM" id="MobiDB-lite"/>
    </source>
</evidence>
<name>A0A133V6P0_9EURY</name>
<evidence type="ECO:0000313" key="3">
    <source>
        <dbReference type="Proteomes" id="UP000070035"/>
    </source>
</evidence>
<protein>
    <submittedName>
        <fullName evidence="2">Uncharacterized protein</fullName>
    </submittedName>
</protein>
<keyword evidence="3" id="KW-1185">Reference proteome</keyword>
<evidence type="ECO:0000313" key="2">
    <source>
        <dbReference type="EMBL" id="KXB02120.1"/>
    </source>
</evidence>
<comment type="caution">
    <text evidence="2">The sequence shown here is derived from an EMBL/GenBank/DDBJ whole genome shotgun (WGS) entry which is preliminary data.</text>
</comment>
<dbReference type="EMBL" id="LHXY01000012">
    <property type="protein sequence ID" value="KXB02120.1"/>
    <property type="molecule type" value="Genomic_DNA"/>
</dbReference>